<dbReference type="EMBL" id="BAAATD010000006">
    <property type="protein sequence ID" value="GAA2609582.1"/>
    <property type="molecule type" value="Genomic_DNA"/>
</dbReference>
<gene>
    <name evidence="1" type="ORF">GCM10010411_49820</name>
</gene>
<accession>A0ABN3PZG2</accession>
<proteinExistence type="predicted"/>
<evidence type="ECO:0000313" key="1">
    <source>
        <dbReference type="EMBL" id="GAA2609582.1"/>
    </source>
</evidence>
<evidence type="ECO:0000313" key="2">
    <source>
        <dbReference type="Proteomes" id="UP001501509"/>
    </source>
</evidence>
<comment type="caution">
    <text evidence="1">The sequence shown here is derived from an EMBL/GenBank/DDBJ whole genome shotgun (WGS) entry which is preliminary data.</text>
</comment>
<dbReference type="Proteomes" id="UP001501509">
    <property type="component" value="Unassembled WGS sequence"/>
</dbReference>
<keyword evidence="2" id="KW-1185">Reference proteome</keyword>
<organism evidence="1 2">
    <name type="scientific">Actinomadura fulvescens</name>
    <dbReference type="NCBI Taxonomy" id="46160"/>
    <lineage>
        <taxon>Bacteria</taxon>
        <taxon>Bacillati</taxon>
        <taxon>Actinomycetota</taxon>
        <taxon>Actinomycetes</taxon>
        <taxon>Streptosporangiales</taxon>
        <taxon>Thermomonosporaceae</taxon>
        <taxon>Actinomadura</taxon>
    </lineage>
</organism>
<reference evidence="1 2" key="1">
    <citation type="journal article" date="2019" name="Int. J. Syst. Evol. Microbiol.">
        <title>The Global Catalogue of Microorganisms (GCM) 10K type strain sequencing project: providing services to taxonomists for standard genome sequencing and annotation.</title>
        <authorList>
            <consortium name="The Broad Institute Genomics Platform"/>
            <consortium name="The Broad Institute Genome Sequencing Center for Infectious Disease"/>
            <person name="Wu L."/>
            <person name="Ma J."/>
        </authorList>
    </citation>
    <scope>NUCLEOTIDE SEQUENCE [LARGE SCALE GENOMIC DNA]</scope>
    <source>
        <strain evidence="1 2">JCM 6833</strain>
    </source>
</reference>
<protein>
    <submittedName>
        <fullName evidence="1">P22 phage major capsid protein family protein</fullName>
    </submittedName>
</protein>
<dbReference type="RefSeq" id="WP_344544555.1">
    <property type="nucleotide sequence ID" value="NZ_BAAATD010000006.1"/>
</dbReference>
<sequence>MALTSFIPTLWAAAALQGFRPAEVVAQLTNREYEGNATSGNKVTVNTLALSAGVQNYATTRTHTVSNVDSTAQDILINQEKAIAFGVQDIDRVQAAGSLEPIVGEAAKLLSEDAEAYIISTMTTGGTAAGTVAITTPDAAIDKVGELRKIMSKANVPNGGRYLVINPEFLELLLKASSKLTNVDMSGETSGLRDAVIGRLSNFTIVESNMLLNANKPAAVALHTSAVAYVNQIQEVEAFRSQNAFSDVVRMLHVYGAKVLRPTAVHVYLSA</sequence>
<name>A0ABN3PZG2_9ACTN</name>